<dbReference type="SUPFAM" id="SSF55073">
    <property type="entry name" value="Nucleotide cyclase"/>
    <property type="match status" value="1"/>
</dbReference>
<dbReference type="SMART" id="SM00052">
    <property type="entry name" value="EAL"/>
    <property type="match status" value="1"/>
</dbReference>
<accession>A0AAD0U235</accession>
<dbReference type="SMART" id="SM00091">
    <property type="entry name" value="PAS"/>
    <property type="match status" value="2"/>
</dbReference>
<evidence type="ECO:0000313" key="4">
    <source>
        <dbReference type="EMBL" id="AYM88713.1"/>
    </source>
</evidence>
<dbReference type="InterPro" id="IPR013656">
    <property type="entry name" value="PAS_4"/>
</dbReference>
<protein>
    <submittedName>
        <fullName evidence="4">Bifunctional diguanylate cyclase/phosphodiesterase</fullName>
    </submittedName>
</protein>
<dbReference type="Pfam" id="PF00990">
    <property type="entry name" value="GGDEF"/>
    <property type="match status" value="1"/>
</dbReference>
<dbReference type="SUPFAM" id="SSF55785">
    <property type="entry name" value="PYP-like sensor domain (PAS domain)"/>
    <property type="match status" value="2"/>
</dbReference>
<evidence type="ECO:0000313" key="5">
    <source>
        <dbReference type="Proteomes" id="UP000279995"/>
    </source>
</evidence>
<dbReference type="SMART" id="SM00267">
    <property type="entry name" value="GGDEF"/>
    <property type="match status" value="1"/>
</dbReference>
<sequence>MKSLKSIQALSHQFVLNDPLHQLFDAIHSISVQGYDEQRRVIYWNKGSELLYGYTKEYATGKKLEDLIIPPPMQDAVIDAHREWLINDIEIPAAELTLQHQNGSNVTVFSSHVMFTNQHGVKQMYCIDIDLSDVKQAQAQAMDKQQMLEKVFEAIPDLYFLLKPDGTIVDYHANDLSNLHLQPEQFLNKSMFSVLPYTVAKMFKDNIQELLIHKGNVCFEYELLVPKGVLYFEARVSYLHHSDQVMVIIRDITEQHESDKLIRKQAYYDSLTLLPNRFYSLKRLTQLISTASEKNTLAAVIFIDLDDFKKVNDTLGHEIGDSLLISAANKLSQIVNENATVGRLGGDEFIILQSELRSKKQLDAIVTRLLKSFRTPFEIDGRELLLTLSIGVALYPDNGVTASDLLRHADTAMYQAKALGRNTYACFTSEMNTAIKRRLAIEAQMHVALEKNEFELYFQPKCDAKTLKIIGAEALLRWNNSVLGKVMPDEFIPLAEQTGLIIPIGKFVIEQALAFLTQWQASSQQNYSMAINLSPSQFRDSELLSFIASTLEKTGVSAKNVELEITEGVLMSVQTNITESLHALNKLGIKLSMDDFGTGYSSLSYLRQYPFEVLKIDRSFICSITENQEDYSLVKATIAMSHSLGLSVVAEGVETSAQQKLLAELNCDLIQGYYFSKPLPALQLLDFKAL</sequence>
<dbReference type="Pfam" id="PF08448">
    <property type="entry name" value="PAS_4"/>
    <property type="match status" value="1"/>
</dbReference>
<evidence type="ECO:0000259" key="3">
    <source>
        <dbReference type="PROSITE" id="PS50887"/>
    </source>
</evidence>
<dbReference type="InterPro" id="IPR000160">
    <property type="entry name" value="GGDEF_dom"/>
</dbReference>
<name>A0AAD0U235_9GAMM</name>
<dbReference type="Gene3D" id="3.20.20.450">
    <property type="entry name" value="EAL domain"/>
    <property type="match status" value="1"/>
</dbReference>
<dbReference type="Gene3D" id="3.30.450.20">
    <property type="entry name" value="PAS domain"/>
    <property type="match status" value="2"/>
</dbReference>
<dbReference type="CDD" id="cd01948">
    <property type="entry name" value="EAL"/>
    <property type="match status" value="1"/>
</dbReference>
<dbReference type="InterPro" id="IPR029787">
    <property type="entry name" value="Nucleotide_cyclase"/>
</dbReference>
<proteinExistence type="predicted"/>
<dbReference type="PROSITE" id="PS50112">
    <property type="entry name" value="PAS"/>
    <property type="match status" value="1"/>
</dbReference>
<feature type="domain" description="EAL" evidence="2">
    <location>
        <begin position="438"/>
        <end position="690"/>
    </location>
</feature>
<evidence type="ECO:0000259" key="1">
    <source>
        <dbReference type="PROSITE" id="PS50112"/>
    </source>
</evidence>
<dbReference type="PROSITE" id="PS50887">
    <property type="entry name" value="GGDEF"/>
    <property type="match status" value="1"/>
</dbReference>
<dbReference type="RefSeq" id="WP_121638515.1">
    <property type="nucleotide sequence ID" value="NZ_CP033066.1"/>
</dbReference>
<dbReference type="InterPro" id="IPR035965">
    <property type="entry name" value="PAS-like_dom_sf"/>
</dbReference>
<dbReference type="InterPro" id="IPR013655">
    <property type="entry name" value="PAS_fold_3"/>
</dbReference>
<feature type="domain" description="PAS" evidence="1">
    <location>
        <begin position="36"/>
        <end position="70"/>
    </location>
</feature>
<dbReference type="InterPro" id="IPR052155">
    <property type="entry name" value="Biofilm_reg_signaling"/>
</dbReference>
<dbReference type="Pfam" id="PF00563">
    <property type="entry name" value="EAL"/>
    <property type="match status" value="1"/>
</dbReference>
<dbReference type="EMBL" id="CP033066">
    <property type="protein sequence ID" value="AYM88713.1"/>
    <property type="molecule type" value="Genomic_DNA"/>
</dbReference>
<organism evidence="4 5">
    <name type="scientific">Pseudoalteromonas agarivorans</name>
    <dbReference type="NCBI Taxonomy" id="176102"/>
    <lineage>
        <taxon>Bacteria</taxon>
        <taxon>Pseudomonadati</taxon>
        <taxon>Pseudomonadota</taxon>
        <taxon>Gammaproteobacteria</taxon>
        <taxon>Alteromonadales</taxon>
        <taxon>Pseudoalteromonadaceae</taxon>
        <taxon>Pseudoalteromonas</taxon>
    </lineage>
</organism>
<dbReference type="InterPro" id="IPR000014">
    <property type="entry name" value="PAS"/>
</dbReference>
<evidence type="ECO:0000259" key="2">
    <source>
        <dbReference type="PROSITE" id="PS50883"/>
    </source>
</evidence>
<dbReference type="Proteomes" id="UP000279995">
    <property type="component" value="Chromosome II"/>
</dbReference>
<dbReference type="NCBIfam" id="TIGR00229">
    <property type="entry name" value="sensory_box"/>
    <property type="match status" value="1"/>
</dbReference>
<gene>
    <name evidence="4" type="ORF">D9T18_18715</name>
</gene>
<dbReference type="NCBIfam" id="TIGR00254">
    <property type="entry name" value="GGDEF"/>
    <property type="match status" value="1"/>
</dbReference>
<dbReference type="CDD" id="cd00130">
    <property type="entry name" value="PAS"/>
    <property type="match status" value="2"/>
</dbReference>
<dbReference type="Gene3D" id="3.30.70.270">
    <property type="match status" value="1"/>
</dbReference>
<dbReference type="AlphaFoldDB" id="A0AAD0U235"/>
<dbReference type="SUPFAM" id="SSF141868">
    <property type="entry name" value="EAL domain-like"/>
    <property type="match status" value="1"/>
</dbReference>
<dbReference type="PROSITE" id="PS50883">
    <property type="entry name" value="EAL"/>
    <property type="match status" value="1"/>
</dbReference>
<reference evidence="4 5" key="1">
    <citation type="submission" date="2018-10" db="EMBL/GenBank/DDBJ databases">
        <title>Complete Genome Sequence and Transcriptomic Profiles of a Marine Bacterium, Pseudoalteromonas agarivorans Hao 2018.</title>
        <authorList>
            <person name="Hao L."/>
        </authorList>
    </citation>
    <scope>NUCLEOTIDE SEQUENCE [LARGE SCALE GENOMIC DNA]</scope>
    <source>
        <strain evidence="4 5">Hao 2018</strain>
    </source>
</reference>
<dbReference type="InterPro" id="IPR035919">
    <property type="entry name" value="EAL_sf"/>
</dbReference>
<dbReference type="InterPro" id="IPR001633">
    <property type="entry name" value="EAL_dom"/>
</dbReference>
<dbReference type="PANTHER" id="PTHR44757">
    <property type="entry name" value="DIGUANYLATE CYCLASE DGCP"/>
    <property type="match status" value="1"/>
</dbReference>
<feature type="domain" description="GGDEF" evidence="3">
    <location>
        <begin position="296"/>
        <end position="429"/>
    </location>
</feature>
<dbReference type="InterPro" id="IPR043128">
    <property type="entry name" value="Rev_trsase/Diguanyl_cyclase"/>
</dbReference>
<dbReference type="CDD" id="cd01949">
    <property type="entry name" value="GGDEF"/>
    <property type="match status" value="1"/>
</dbReference>
<dbReference type="PANTHER" id="PTHR44757:SF2">
    <property type="entry name" value="BIOFILM ARCHITECTURE MAINTENANCE PROTEIN MBAA"/>
    <property type="match status" value="1"/>
</dbReference>
<dbReference type="Pfam" id="PF08447">
    <property type="entry name" value="PAS_3"/>
    <property type="match status" value="1"/>
</dbReference>